<organism evidence="2 3">
    <name type="scientific">Brachyspira suanatina</name>
    <dbReference type="NCBI Taxonomy" id="381802"/>
    <lineage>
        <taxon>Bacteria</taxon>
        <taxon>Pseudomonadati</taxon>
        <taxon>Spirochaetota</taxon>
        <taxon>Spirochaetia</taxon>
        <taxon>Brachyspirales</taxon>
        <taxon>Brachyspiraceae</taxon>
        <taxon>Brachyspira</taxon>
    </lineage>
</organism>
<keyword evidence="1" id="KW-0812">Transmembrane</keyword>
<keyword evidence="1" id="KW-1133">Transmembrane helix</keyword>
<name>A0A0G4K764_9SPIR</name>
<dbReference type="EMBL" id="CVLB01000001">
    <property type="protein sequence ID" value="CRF33424.1"/>
    <property type="molecule type" value="Genomic_DNA"/>
</dbReference>
<dbReference type="AlphaFoldDB" id="A0A0G4K764"/>
<feature type="transmembrane region" description="Helical" evidence="1">
    <location>
        <begin position="12"/>
        <end position="31"/>
    </location>
</feature>
<reference evidence="3" key="1">
    <citation type="submission" date="2015-04" db="EMBL/GenBank/DDBJ databases">
        <authorList>
            <person name="Mushtaq Mamoona"/>
        </authorList>
    </citation>
    <scope>NUCLEOTIDE SEQUENCE [LARGE SCALE GENOMIC DNA]</scope>
    <source>
        <strain evidence="3">AN4859/03</strain>
    </source>
</reference>
<accession>A0A0G4K764</accession>
<gene>
    <name evidence="2" type="ORF">BRSU_1432</name>
</gene>
<keyword evidence="1" id="KW-0472">Membrane</keyword>
<sequence>MNKYNKKHYSILISKINFFYFSIFCIMLIIMSNKAYSQTTNTNNIKRYGQLSASLEMVAYGRMSDLIEQTGNEDTLGVLLYGDLHYIKEYKYASIEAAFNARFYEPLSHKARFYKDMSPPVFDFSKMNIFVNFKYVGIRAGVLEPYTKNIPMTSYFPTLFYYHTVSSNKATVLSGPRDMPIGYDSQFIPRYDTGIMVEANFFGVFIGVGMVNGEEGLDANSSKGLMAKVAYSNDYINTGVAGIVTEIGSIPIKEWGDSVNAFFYFRNGRNGRFTVGLEGFWFRHGIRRKNEYSPGENNNNDHHYNDGYYTDFSVQTFNGDSPYYGMSGFIFFEARRLWKFDITAHFGIHDNNIYSDAEDIFQLKYRAFLKITFNITDDFKIMISDTFTYDPVYKNNYQYYELEDRYQVGVISYEAKNGGHYTVDNDFYLGMSFKFGGVWGNK</sequence>
<evidence type="ECO:0000313" key="2">
    <source>
        <dbReference type="EMBL" id="CRF33424.1"/>
    </source>
</evidence>
<protein>
    <submittedName>
        <fullName evidence="2">Uncharacterized protein</fullName>
    </submittedName>
</protein>
<keyword evidence="3" id="KW-1185">Reference proteome</keyword>
<evidence type="ECO:0000313" key="3">
    <source>
        <dbReference type="Proteomes" id="UP000043763"/>
    </source>
</evidence>
<dbReference type="Proteomes" id="UP000043763">
    <property type="component" value="Unassembled WGS sequence"/>
</dbReference>
<proteinExistence type="predicted"/>
<evidence type="ECO:0000256" key="1">
    <source>
        <dbReference type="SAM" id="Phobius"/>
    </source>
</evidence>